<gene>
    <name evidence="1" type="ORF">LCGC14_0989210</name>
</gene>
<reference evidence="1" key="1">
    <citation type="journal article" date="2015" name="Nature">
        <title>Complex archaea that bridge the gap between prokaryotes and eukaryotes.</title>
        <authorList>
            <person name="Spang A."/>
            <person name="Saw J.H."/>
            <person name="Jorgensen S.L."/>
            <person name="Zaremba-Niedzwiedzka K."/>
            <person name="Martijn J."/>
            <person name="Lind A.E."/>
            <person name="van Eijk R."/>
            <person name="Schleper C."/>
            <person name="Guy L."/>
            <person name="Ettema T.J."/>
        </authorList>
    </citation>
    <scope>NUCLEOTIDE SEQUENCE</scope>
</reference>
<dbReference type="AlphaFoldDB" id="A0A0F9RCV8"/>
<proteinExistence type="predicted"/>
<comment type="caution">
    <text evidence="1">The sequence shown here is derived from an EMBL/GenBank/DDBJ whole genome shotgun (WGS) entry which is preliminary data.</text>
</comment>
<accession>A0A0F9RCV8</accession>
<dbReference type="EMBL" id="LAZR01003744">
    <property type="protein sequence ID" value="KKN15113.1"/>
    <property type="molecule type" value="Genomic_DNA"/>
</dbReference>
<sequence length="40" mass="4789">MLEKEDDNKRFDTFINKPIDIDSFDYYNDFISIVKGESLL</sequence>
<evidence type="ECO:0000313" key="1">
    <source>
        <dbReference type="EMBL" id="KKN15113.1"/>
    </source>
</evidence>
<name>A0A0F9RCV8_9ZZZZ</name>
<protein>
    <submittedName>
        <fullName evidence="1">Uncharacterized protein</fullName>
    </submittedName>
</protein>
<organism evidence="1">
    <name type="scientific">marine sediment metagenome</name>
    <dbReference type="NCBI Taxonomy" id="412755"/>
    <lineage>
        <taxon>unclassified sequences</taxon>
        <taxon>metagenomes</taxon>
        <taxon>ecological metagenomes</taxon>
    </lineage>
</organism>